<dbReference type="EMBL" id="BAABAT010000017">
    <property type="protein sequence ID" value="GAA4254188.1"/>
    <property type="molecule type" value="Genomic_DNA"/>
</dbReference>
<dbReference type="Pfam" id="PF06772">
    <property type="entry name" value="LtrA"/>
    <property type="match status" value="1"/>
</dbReference>
<sequence>MTSQVRGPRVSTIELFFDLVFVFTVTQLASVLVHHVDWLHTGEVVLMLGLIWWMYAGYNWLTNAVAPSSTLRRTLLLTGMIGFLVIALAIPGAFGGDGWAFGVGYVIVTVVHSTLFLHADDNISIGRAIANLAPINGLAAALVLTGGFLHHGWRAGLWTAALAVIIAAPYLQRMGSWTINAGHFAERHGLVVIVAIGESVVAIGIAFEGVKLEAGTIAVAVLGLAIAYYLYWTYFSGDEARAEHALHAITEPALKARKAVFAYGYAHVALLAGIVFTAVGVKLSVGHATEALHWPSAIVLSAGVAAFLLGHAWFLWLMGVPGAWYRVAGAVGVLAVIPLGHWRAVAQLTAVLIIMMAAAITRDLRTVRETHTTQIHDFGR</sequence>
<feature type="transmembrane region" description="Helical" evidence="1">
    <location>
        <begin position="99"/>
        <end position="117"/>
    </location>
</feature>
<feature type="transmembrane region" description="Helical" evidence="1">
    <location>
        <begin position="12"/>
        <end position="32"/>
    </location>
</feature>
<gene>
    <name evidence="2" type="ORF">GCM10022255_057940</name>
</gene>
<name>A0ABP8DFK0_9ACTN</name>
<comment type="caution">
    <text evidence="2">The sequence shown here is derived from an EMBL/GenBank/DDBJ whole genome shotgun (WGS) entry which is preliminary data.</text>
</comment>
<keyword evidence="1" id="KW-0812">Transmembrane</keyword>
<dbReference type="InterPro" id="IPR010640">
    <property type="entry name" value="Low_temperature_requirement_A"/>
</dbReference>
<feature type="transmembrane region" description="Helical" evidence="1">
    <location>
        <begin position="74"/>
        <end position="93"/>
    </location>
</feature>
<keyword evidence="1" id="KW-1133">Transmembrane helix</keyword>
<reference evidence="3" key="1">
    <citation type="journal article" date="2019" name="Int. J. Syst. Evol. Microbiol.">
        <title>The Global Catalogue of Microorganisms (GCM) 10K type strain sequencing project: providing services to taxonomists for standard genome sequencing and annotation.</title>
        <authorList>
            <consortium name="The Broad Institute Genomics Platform"/>
            <consortium name="The Broad Institute Genome Sequencing Center for Infectious Disease"/>
            <person name="Wu L."/>
            <person name="Ma J."/>
        </authorList>
    </citation>
    <scope>NUCLEOTIDE SEQUENCE [LARGE SCALE GENOMIC DNA]</scope>
    <source>
        <strain evidence="3">JCM 17441</strain>
    </source>
</reference>
<accession>A0ABP8DFK0</accession>
<feature type="transmembrane region" description="Helical" evidence="1">
    <location>
        <begin position="184"/>
        <end position="206"/>
    </location>
</feature>
<protein>
    <submittedName>
        <fullName evidence="2">Low temperature requirement protein A</fullName>
    </submittedName>
</protein>
<organism evidence="2 3">
    <name type="scientific">Dactylosporangium darangshiense</name>
    <dbReference type="NCBI Taxonomy" id="579108"/>
    <lineage>
        <taxon>Bacteria</taxon>
        <taxon>Bacillati</taxon>
        <taxon>Actinomycetota</taxon>
        <taxon>Actinomycetes</taxon>
        <taxon>Micromonosporales</taxon>
        <taxon>Micromonosporaceae</taxon>
        <taxon>Dactylosporangium</taxon>
    </lineage>
</organism>
<keyword evidence="1" id="KW-0472">Membrane</keyword>
<evidence type="ECO:0000313" key="2">
    <source>
        <dbReference type="EMBL" id="GAA4254188.1"/>
    </source>
</evidence>
<feature type="transmembrane region" description="Helical" evidence="1">
    <location>
        <begin position="260"/>
        <end position="281"/>
    </location>
</feature>
<keyword evidence="3" id="KW-1185">Reference proteome</keyword>
<feature type="transmembrane region" description="Helical" evidence="1">
    <location>
        <begin position="323"/>
        <end position="339"/>
    </location>
</feature>
<dbReference type="PANTHER" id="PTHR36840">
    <property type="entry name" value="BLL5714 PROTEIN"/>
    <property type="match status" value="1"/>
</dbReference>
<feature type="transmembrane region" description="Helical" evidence="1">
    <location>
        <begin position="155"/>
        <end position="172"/>
    </location>
</feature>
<dbReference type="PANTHER" id="PTHR36840:SF1">
    <property type="entry name" value="BLL5714 PROTEIN"/>
    <property type="match status" value="1"/>
</dbReference>
<feature type="transmembrane region" description="Helical" evidence="1">
    <location>
        <begin position="293"/>
        <end position="316"/>
    </location>
</feature>
<feature type="transmembrane region" description="Helical" evidence="1">
    <location>
        <begin position="44"/>
        <end position="62"/>
    </location>
</feature>
<dbReference type="Proteomes" id="UP001500620">
    <property type="component" value="Unassembled WGS sequence"/>
</dbReference>
<dbReference type="RefSeq" id="WP_345131246.1">
    <property type="nucleotide sequence ID" value="NZ_BAABAT010000017.1"/>
</dbReference>
<feature type="transmembrane region" description="Helical" evidence="1">
    <location>
        <begin position="345"/>
        <end position="361"/>
    </location>
</feature>
<evidence type="ECO:0000313" key="3">
    <source>
        <dbReference type="Proteomes" id="UP001500620"/>
    </source>
</evidence>
<evidence type="ECO:0000256" key="1">
    <source>
        <dbReference type="SAM" id="Phobius"/>
    </source>
</evidence>
<feature type="transmembrane region" description="Helical" evidence="1">
    <location>
        <begin position="212"/>
        <end position="231"/>
    </location>
</feature>
<feature type="transmembrane region" description="Helical" evidence="1">
    <location>
        <begin position="129"/>
        <end position="149"/>
    </location>
</feature>
<proteinExistence type="predicted"/>